<evidence type="ECO:0000313" key="1">
    <source>
        <dbReference type="EMBL" id="KAJ3804685.1"/>
    </source>
</evidence>
<keyword evidence="2" id="KW-1185">Reference proteome</keyword>
<gene>
    <name evidence="1" type="ORF">F5876DRAFT_82750</name>
</gene>
<comment type="caution">
    <text evidence="1">The sequence shown here is derived from an EMBL/GenBank/DDBJ whole genome shotgun (WGS) entry which is preliminary data.</text>
</comment>
<evidence type="ECO:0000313" key="2">
    <source>
        <dbReference type="Proteomes" id="UP001163835"/>
    </source>
</evidence>
<sequence>MTSRRPARSTETNWVPFRHNAGTLLAVHLGPAECRRGPYRRIQGPQGCRAQSSGDQFEQVDPYGHSVPLAQSIQLDIHSRESTAHIDDKGHLVESSPPPDSAAEALESLNDVEKGSADKATSSQVGGSVPMELDLPMIESLAEPTLSPEKGAEKAQTLDL</sequence>
<organism evidence="1 2">
    <name type="scientific">Lentinula aff. lateritia</name>
    <dbReference type="NCBI Taxonomy" id="2804960"/>
    <lineage>
        <taxon>Eukaryota</taxon>
        <taxon>Fungi</taxon>
        <taxon>Dikarya</taxon>
        <taxon>Basidiomycota</taxon>
        <taxon>Agaricomycotina</taxon>
        <taxon>Agaricomycetes</taxon>
        <taxon>Agaricomycetidae</taxon>
        <taxon>Agaricales</taxon>
        <taxon>Marasmiineae</taxon>
        <taxon>Omphalotaceae</taxon>
        <taxon>Lentinula</taxon>
    </lineage>
</organism>
<protein>
    <submittedName>
        <fullName evidence="1">Uncharacterized protein</fullName>
    </submittedName>
</protein>
<accession>A0ACC1TIX1</accession>
<name>A0ACC1TIX1_9AGAR</name>
<dbReference type="EMBL" id="MU795856">
    <property type="protein sequence ID" value="KAJ3804685.1"/>
    <property type="molecule type" value="Genomic_DNA"/>
</dbReference>
<reference evidence="1" key="1">
    <citation type="submission" date="2022-09" db="EMBL/GenBank/DDBJ databases">
        <title>A Global Phylogenomic Analysis of the Shiitake Genus Lentinula.</title>
        <authorList>
            <consortium name="DOE Joint Genome Institute"/>
            <person name="Sierra-Patev S."/>
            <person name="Min B."/>
            <person name="Naranjo-Ortiz M."/>
            <person name="Looney B."/>
            <person name="Konkel Z."/>
            <person name="Slot J.C."/>
            <person name="Sakamoto Y."/>
            <person name="Steenwyk J.L."/>
            <person name="Rokas A."/>
            <person name="Carro J."/>
            <person name="Camarero S."/>
            <person name="Ferreira P."/>
            <person name="Molpeceres G."/>
            <person name="Ruiz-Duenas F.J."/>
            <person name="Serrano A."/>
            <person name="Henrissat B."/>
            <person name="Drula E."/>
            <person name="Hughes K.W."/>
            <person name="Mata J.L."/>
            <person name="Ishikawa N.K."/>
            <person name="Vargas-Isla R."/>
            <person name="Ushijima S."/>
            <person name="Smith C.A."/>
            <person name="Ahrendt S."/>
            <person name="Andreopoulos W."/>
            <person name="He G."/>
            <person name="Labutti K."/>
            <person name="Lipzen A."/>
            <person name="Ng V."/>
            <person name="Riley R."/>
            <person name="Sandor L."/>
            <person name="Barry K."/>
            <person name="Martinez A.T."/>
            <person name="Xiao Y."/>
            <person name="Gibbons J.G."/>
            <person name="Terashima K."/>
            <person name="Grigoriev I.V."/>
            <person name="Hibbett D.S."/>
        </authorList>
    </citation>
    <scope>NUCLEOTIDE SEQUENCE</scope>
    <source>
        <strain evidence="1">TMI1499</strain>
    </source>
</reference>
<proteinExistence type="predicted"/>
<dbReference type="Proteomes" id="UP001163835">
    <property type="component" value="Unassembled WGS sequence"/>
</dbReference>